<dbReference type="AlphaFoldDB" id="A0AAD9JI39"/>
<dbReference type="Proteomes" id="UP001209878">
    <property type="component" value="Unassembled WGS sequence"/>
</dbReference>
<dbReference type="EMBL" id="JAODUO010002311">
    <property type="protein sequence ID" value="KAK2153421.1"/>
    <property type="molecule type" value="Genomic_DNA"/>
</dbReference>
<organism evidence="1 2">
    <name type="scientific">Ridgeia piscesae</name>
    <name type="common">Tubeworm</name>
    <dbReference type="NCBI Taxonomy" id="27915"/>
    <lineage>
        <taxon>Eukaryota</taxon>
        <taxon>Metazoa</taxon>
        <taxon>Spiralia</taxon>
        <taxon>Lophotrochozoa</taxon>
        <taxon>Annelida</taxon>
        <taxon>Polychaeta</taxon>
        <taxon>Sedentaria</taxon>
        <taxon>Canalipalpata</taxon>
        <taxon>Sabellida</taxon>
        <taxon>Siboglinidae</taxon>
        <taxon>Ridgeia</taxon>
    </lineage>
</organism>
<protein>
    <submittedName>
        <fullName evidence="1">Uncharacterized protein</fullName>
    </submittedName>
</protein>
<reference evidence="1" key="1">
    <citation type="journal article" date="2023" name="Mol. Biol. Evol.">
        <title>Third-Generation Sequencing Reveals the Adaptive Role of the Epigenome in Three Deep-Sea Polychaetes.</title>
        <authorList>
            <person name="Perez M."/>
            <person name="Aroh O."/>
            <person name="Sun Y."/>
            <person name="Lan Y."/>
            <person name="Juniper S.K."/>
            <person name="Young C.R."/>
            <person name="Angers B."/>
            <person name="Qian P.Y."/>
        </authorList>
    </citation>
    <scope>NUCLEOTIDE SEQUENCE</scope>
    <source>
        <strain evidence="1">R07B-5</strain>
    </source>
</reference>
<gene>
    <name evidence="1" type="ORF">NP493_2314g00004</name>
</gene>
<evidence type="ECO:0000313" key="1">
    <source>
        <dbReference type="EMBL" id="KAK2153421.1"/>
    </source>
</evidence>
<name>A0AAD9JI39_RIDPI</name>
<proteinExistence type="predicted"/>
<comment type="caution">
    <text evidence="1">The sequence shown here is derived from an EMBL/GenBank/DDBJ whole genome shotgun (WGS) entry which is preliminary data.</text>
</comment>
<accession>A0AAD9JI39</accession>
<sequence length="53" mass="5869">MAALSIRVIPCLSLCSSRLSSGSNAENASAPYRWVDSTIARYILSLTCMDTWW</sequence>
<evidence type="ECO:0000313" key="2">
    <source>
        <dbReference type="Proteomes" id="UP001209878"/>
    </source>
</evidence>
<keyword evidence="2" id="KW-1185">Reference proteome</keyword>